<accession>A0A077V272</accession>
<evidence type="ECO:0000256" key="5">
    <source>
        <dbReference type="ARBA" id="ARBA00023163"/>
    </source>
</evidence>
<organism evidence="10 12">
    <name type="scientific">Staphylococcus schweitzeri</name>
    <dbReference type="NCBI Taxonomy" id="1654388"/>
    <lineage>
        <taxon>Bacteria</taxon>
        <taxon>Bacillati</taxon>
        <taxon>Bacillota</taxon>
        <taxon>Bacilli</taxon>
        <taxon>Bacillales</taxon>
        <taxon>Staphylococcaceae</taxon>
        <taxon>Staphylococcus</taxon>
    </lineage>
</organism>
<keyword evidence="2" id="KW-0963">Cytoplasm</keyword>
<dbReference type="SUPFAM" id="SSF46785">
    <property type="entry name" value="Winged helix' DNA-binding domain"/>
    <property type="match status" value="2"/>
</dbReference>
<feature type="domain" description="Transcriptional regulator SarA/SarZ/Rot-like helix-turn-helix" evidence="7">
    <location>
        <begin position="152"/>
        <end position="227"/>
    </location>
</feature>
<evidence type="ECO:0000313" key="12">
    <source>
        <dbReference type="Proteomes" id="UP000236395"/>
    </source>
</evidence>
<evidence type="ECO:0000256" key="4">
    <source>
        <dbReference type="ARBA" id="ARBA00023125"/>
    </source>
</evidence>
<dbReference type="GO" id="GO:0003677">
    <property type="term" value="F:DNA binding"/>
    <property type="evidence" value="ECO:0007669"/>
    <property type="project" value="UniProtKB-KW"/>
</dbReference>
<dbReference type="InterPro" id="IPR036390">
    <property type="entry name" value="WH_DNA-bd_sf"/>
</dbReference>
<keyword evidence="3" id="KW-0805">Transcription regulation</keyword>
<keyword evidence="13" id="KW-1185">Reference proteome</keyword>
<dbReference type="Proteomes" id="UP000236395">
    <property type="component" value="Unassembled WGS sequence"/>
</dbReference>
<dbReference type="InterPro" id="IPR055166">
    <property type="entry name" value="Transc_reg_Sar_Rot_HTH"/>
</dbReference>
<dbReference type="RefSeq" id="WP_047425994.1">
    <property type="nucleotide sequence ID" value="NZ_CBCSFW010000014.1"/>
</dbReference>
<keyword evidence="4" id="KW-0238">DNA-binding</keyword>
<feature type="domain" description="Transcriptional regulator SarA/SarZ/Rot-like helix-turn-helix" evidence="7">
    <location>
        <begin position="23"/>
        <end position="107"/>
    </location>
</feature>
<dbReference type="InterPro" id="IPR039422">
    <property type="entry name" value="MarR/SlyA-like"/>
</dbReference>
<reference evidence="9 13" key="3">
    <citation type="submission" date="2020-10" db="EMBL/GenBank/DDBJ databases">
        <title>Phenotypic and genomic profiling of Staphylococcus argenteus in Canada and the United States and recommendations for clinical result reporting.</title>
        <authorList>
            <person name="Eshaghi A."/>
            <person name="Bommersbach C."/>
            <person name="Zitterman S."/>
            <person name="Burnham C.-A.D."/>
            <person name="Patel R."/>
            <person name="Schuetz A.N."/>
            <person name="Patel S.N."/>
            <person name="Kus J.V."/>
        </authorList>
    </citation>
    <scope>NUCLEOTIDE SEQUENCE [LARGE SCALE GENOMIC DNA]</scope>
    <source>
        <strain evidence="9 13">DSM 28300</strain>
    </source>
</reference>
<reference evidence="10 12" key="2">
    <citation type="submission" date="2017-08" db="EMBL/GenBank/DDBJ databases">
        <title>Draft genome sequences of 64 type strains of genus Staph aureus.</title>
        <authorList>
            <person name="Cole K."/>
            <person name="Golubchik T."/>
            <person name="Russell J."/>
            <person name="Foster D."/>
            <person name="Llewelyn M."/>
            <person name="Wilson D."/>
            <person name="Crook D."/>
            <person name="Paul J."/>
        </authorList>
    </citation>
    <scope>NUCLEOTIDE SEQUENCE [LARGE SCALE GENOMIC DNA]</scope>
    <source>
        <strain evidence="10 12">DSM 28300</strain>
    </source>
</reference>
<dbReference type="Proteomes" id="UP000596960">
    <property type="component" value="Unassembled WGS sequence"/>
</dbReference>
<evidence type="ECO:0000256" key="2">
    <source>
        <dbReference type="ARBA" id="ARBA00022490"/>
    </source>
</evidence>
<proteinExistence type="inferred from homology"/>
<dbReference type="PANTHER" id="PTHR33164:SF5">
    <property type="entry name" value="ORGANIC HYDROPEROXIDE RESISTANCE TRANSCRIPTIONAL REGULATOR"/>
    <property type="match status" value="1"/>
</dbReference>
<dbReference type="EMBL" id="PPQS01000008">
    <property type="protein sequence ID" value="PNZ51024.1"/>
    <property type="molecule type" value="Genomic_DNA"/>
</dbReference>
<dbReference type="GO" id="GO:0006950">
    <property type="term" value="P:response to stress"/>
    <property type="evidence" value="ECO:0007669"/>
    <property type="project" value="TreeGrafter"/>
</dbReference>
<name>A0A2K4AMP0_9STAP</name>
<dbReference type="InterPro" id="IPR036388">
    <property type="entry name" value="WH-like_DNA-bd_sf"/>
</dbReference>
<evidence type="ECO:0000313" key="9">
    <source>
        <dbReference type="EMBL" id="MBE2129531.1"/>
    </source>
</evidence>
<dbReference type="AlphaFoldDB" id="A0A2K4AMP0"/>
<dbReference type="GO" id="GO:0003700">
    <property type="term" value="F:DNA-binding transcription factor activity"/>
    <property type="evidence" value="ECO:0007669"/>
    <property type="project" value="InterPro"/>
</dbReference>
<accession>A0A2K4AMP0</accession>
<dbReference type="EMBL" id="CCEH01000004">
    <property type="protein sequence ID" value="CDR27578.1"/>
    <property type="molecule type" value="Genomic_DNA"/>
</dbReference>
<evidence type="ECO:0000313" key="8">
    <source>
        <dbReference type="EMBL" id="CDR27578.1"/>
    </source>
</evidence>
<sequence length="245" mass="29223">MSKFKVKRLTAHILMLKVINDMLKYSFHLTLTQVKLLNLLVKSDGLKSKVPSIDCLLKLNEIQSKIALFQMLSYLNNHQWLSKQRDQRDQRKLKIALNKNHMNKIEYMNNEVNDYIERYFAQYTLQTTSDYVNYLLRCKDLLERLKCYLNICQLTLEELYVLGILYLHQGQLTVKELQGEFHHPIFSISPILKTLIIKQLVQKERCELDERRVIIIIKREQFSKVTKLIHACYNYLEKGIQDKEK</sequence>
<dbReference type="PANTHER" id="PTHR33164">
    <property type="entry name" value="TRANSCRIPTIONAL REGULATOR, MARR FAMILY"/>
    <property type="match status" value="1"/>
</dbReference>
<evidence type="ECO:0000313" key="13">
    <source>
        <dbReference type="Proteomes" id="UP000596960"/>
    </source>
</evidence>
<dbReference type="Pfam" id="PF22381">
    <property type="entry name" value="Staph_reg_Sar_Rot"/>
    <property type="match status" value="2"/>
</dbReference>
<evidence type="ECO:0000313" key="10">
    <source>
        <dbReference type="EMBL" id="PNZ51024.1"/>
    </source>
</evidence>
<dbReference type="EMBL" id="JADAMT010000017">
    <property type="protein sequence ID" value="MBE2129531.1"/>
    <property type="molecule type" value="Genomic_DNA"/>
</dbReference>
<comment type="similarity">
    <text evidence="6">Belongs to the SarA family.</text>
</comment>
<reference evidence="8 11" key="1">
    <citation type="submission" date="2014-05" db="EMBL/GenBank/DDBJ databases">
        <authorList>
            <person name="Aslett A.Martin."/>
            <person name="De Silva Nishadi"/>
        </authorList>
    </citation>
    <scope>NUCLEOTIDE SEQUENCE [LARGE SCALE GENOMIC DNA]</scope>
</reference>
<dbReference type="GO" id="GO:0005737">
    <property type="term" value="C:cytoplasm"/>
    <property type="evidence" value="ECO:0007669"/>
    <property type="project" value="UniProtKB-SubCell"/>
</dbReference>
<evidence type="ECO:0000256" key="1">
    <source>
        <dbReference type="ARBA" id="ARBA00004496"/>
    </source>
</evidence>
<dbReference type="GeneID" id="98346608"/>
<protein>
    <submittedName>
        <fullName evidence="8">Staphylococcal accessory regulator</fullName>
    </submittedName>
    <submittedName>
        <fullName evidence="10">Transcriptional regulator</fullName>
    </submittedName>
</protein>
<evidence type="ECO:0000256" key="3">
    <source>
        <dbReference type="ARBA" id="ARBA00023015"/>
    </source>
</evidence>
<evidence type="ECO:0000256" key="6">
    <source>
        <dbReference type="ARBA" id="ARBA00038100"/>
    </source>
</evidence>
<dbReference type="Gene3D" id="1.10.10.10">
    <property type="entry name" value="Winged helix-like DNA-binding domain superfamily/Winged helix DNA-binding domain"/>
    <property type="match status" value="2"/>
</dbReference>
<evidence type="ECO:0000313" key="11">
    <source>
        <dbReference type="Proteomes" id="UP000044616"/>
    </source>
</evidence>
<keyword evidence="5" id="KW-0804">Transcription</keyword>
<dbReference type="NCBIfam" id="TIGR01889">
    <property type="entry name" value="Staph_reg_Sar"/>
    <property type="match status" value="2"/>
</dbReference>
<dbReference type="InterPro" id="IPR010166">
    <property type="entry name" value="SarA/Rot_dom"/>
</dbReference>
<evidence type="ECO:0000259" key="7">
    <source>
        <dbReference type="Pfam" id="PF22381"/>
    </source>
</evidence>
<comment type="subcellular location">
    <subcellularLocation>
        <location evidence="1">Cytoplasm</location>
    </subcellularLocation>
</comment>
<dbReference type="Proteomes" id="UP000044616">
    <property type="component" value="Unassembled WGS sequence"/>
</dbReference>
<gene>
    <name evidence="10" type="ORF">CD116_01555</name>
    <name evidence="8" type="ORF">ERS140147_00683</name>
    <name evidence="9" type="ORF">ILQ21_10785</name>
</gene>